<proteinExistence type="predicted"/>
<comment type="caution">
    <text evidence="1">The sequence shown here is derived from an EMBL/GenBank/DDBJ whole genome shotgun (WGS) entry which is preliminary data.</text>
</comment>
<keyword evidence="2" id="KW-1185">Reference proteome</keyword>
<dbReference type="EMBL" id="MU003561">
    <property type="protein sequence ID" value="KAF2462835.1"/>
    <property type="molecule type" value="Genomic_DNA"/>
</dbReference>
<gene>
    <name evidence="1" type="ORF">BDR25DRAFT_298927</name>
</gene>
<dbReference type="Proteomes" id="UP000799755">
    <property type="component" value="Unassembled WGS sequence"/>
</dbReference>
<evidence type="ECO:0000313" key="1">
    <source>
        <dbReference type="EMBL" id="KAF2462835.1"/>
    </source>
</evidence>
<sequence>MKYTTAILALAAAVSAQGISDIPSCALACVATGVQGVGCSITDFKCACGKADQLTPAITPCVQSACSAADEAKVITVLGGICAAAGVPINVSTPPASSAAPATSAQVVESSAPVSSAPVATTSAIDTYPTASADSCAVVTITTTVTLGKPKHSSIPAPTAPYPTGPAPYPSSPTGTGSSYVAPTGTGSYTSPPLFTGAASAIKVPAGVAGLMGLVAYLL</sequence>
<evidence type="ECO:0000313" key="2">
    <source>
        <dbReference type="Proteomes" id="UP000799755"/>
    </source>
</evidence>
<protein>
    <submittedName>
        <fullName evidence="1">Uncharacterized protein</fullName>
    </submittedName>
</protein>
<organism evidence="1 2">
    <name type="scientific">Lindgomyces ingoldianus</name>
    <dbReference type="NCBI Taxonomy" id="673940"/>
    <lineage>
        <taxon>Eukaryota</taxon>
        <taxon>Fungi</taxon>
        <taxon>Dikarya</taxon>
        <taxon>Ascomycota</taxon>
        <taxon>Pezizomycotina</taxon>
        <taxon>Dothideomycetes</taxon>
        <taxon>Pleosporomycetidae</taxon>
        <taxon>Pleosporales</taxon>
        <taxon>Lindgomycetaceae</taxon>
        <taxon>Lindgomyces</taxon>
    </lineage>
</organism>
<reference evidence="1" key="1">
    <citation type="journal article" date="2020" name="Stud. Mycol.">
        <title>101 Dothideomycetes genomes: a test case for predicting lifestyles and emergence of pathogens.</title>
        <authorList>
            <person name="Haridas S."/>
            <person name="Albert R."/>
            <person name="Binder M."/>
            <person name="Bloem J."/>
            <person name="Labutti K."/>
            <person name="Salamov A."/>
            <person name="Andreopoulos B."/>
            <person name="Baker S."/>
            <person name="Barry K."/>
            <person name="Bills G."/>
            <person name="Bluhm B."/>
            <person name="Cannon C."/>
            <person name="Castanera R."/>
            <person name="Culley D."/>
            <person name="Daum C."/>
            <person name="Ezra D."/>
            <person name="Gonzalez J."/>
            <person name="Henrissat B."/>
            <person name="Kuo A."/>
            <person name="Liang C."/>
            <person name="Lipzen A."/>
            <person name="Lutzoni F."/>
            <person name="Magnuson J."/>
            <person name="Mondo S."/>
            <person name="Nolan M."/>
            <person name="Ohm R."/>
            <person name="Pangilinan J."/>
            <person name="Park H.-J."/>
            <person name="Ramirez L."/>
            <person name="Alfaro M."/>
            <person name="Sun H."/>
            <person name="Tritt A."/>
            <person name="Yoshinaga Y."/>
            <person name="Zwiers L.-H."/>
            <person name="Turgeon B."/>
            <person name="Goodwin S."/>
            <person name="Spatafora J."/>
            <person name="Crous P."/>
            <person name="Grigoriev I."/>
        </authorList>
    </citation>
    <scope>NUCLEOTIDE SEQUENCE</scope>
    <source>
        <strain evidence="1">ATCC 200398</strain>
    </source>
</reference>
<name>A0ACB6Q8H6_9PLEO</name>
<accession>A0ACB6Q8H6</accession>